<dbReference type="InterPro" id="IPR032710">
    <property type="entry name" value="NTF2-like_dom_sf"/>
</dbReference>
<comment type="subcellular location">
    <subcellularLocation>
        <location evidence="1">Cytoplasm</location>
    </subcellularLocation>
    <subcellularLocation>
        <location evidence="1">Nucleus</location>
    </subcellularLocation>
</comment>
<dbReference type="GO" id="GO:0005737">
    <property type="term" value="C:cytoplasm"/>
    <property type="evidence" value="ECO:0007669"/>
    <property type="project" value="UniProtKB-SubCell"/>
</dbReference>
<dbReference type="Proteomes" id="UP001634007">
    <property type="component" value="Unassembled WGS sequence"/>
</dbReference>
<dbReference type="PROSITE" id="PS50177">
    <property type="entry name" value="NTF2_DOMAIN"/>
    <property type="match status" value="1"/>
</dbReference>
<evidence type="ECO:0000313" key="3">
    <source>
        <dbReference type="EMBL" id="KAL3728567.1"/>
    </source>
</evidence>
<comment type="caution">
    <text evidence="3">The sequence shown here is derived from an EMBL/GenBank/DDBJ whole genome shotgun (WGS) entry which is preliminary data.</text>
</comment>
<dbReference type="InterPro" id="IPR045875">
    <property type="entry name" value="NTF2"/>
</dbReference>
<protein>
    <recommendedName>
        <fullName evidence="1">NTF2-related export protein</fullName>
    </recommendedName>
</protein>
<dbReference type="InterPro" id="IPR002075">
    <property type="entry name" value="NTF2_dom"/>
</dbReference>
<proteinExistence type="predicted"/>
<keyword evidence="1" id="KW-0539">Nucleus</keyword>
<comment type="function">
    <text evidence="1">Has a role in nuclear-cytoplasmic transport of proteins and mRNAs.</text>
</comment>
<evidence type="ECO:0000256" key="1">
    <source>
        <dbReference type="RuleBase" id="RU369002"/>
    </source>
</evidence>
<dbReference type="GO" id="GO:0015031">
    <property type="term" value="P:protein transport"/>
    <property type="evidence" value="ECO:0007669"/>
    <property type="project" value="UniProtKB-KW"/>
</dbReference>
<accession>A0ABD3JNE4</accession>
<keyword evidence="1" id="KW-0963">Cytoplasm</keyword>
<dbReference type="Gene3D" id="3.10.450.50">
    <property type="match status" value="1"/>
</dbReference>
<dbReference type="InterPro" id="IPR018222">
    <property type="entry name" value="Nuclear_transport_factor_2_euk"/>
</dbReference>
<dbReference type="GO" id="GO:0005634">
    <property type="term" value="C:nucleus"/>
    <property type="evidence" value="ECO:0007669"/>
    <property type="project" value="UniProtKB-SubCell"/>
</dbReference>
<name>A0ABD3JNE4_EUCGL</name>
<dbReference type="EMBL" id="JBJKBG010000008">
    <property type="protein sequence ID" value="KAL3728567.1"/>
    <property type="molecule type" value="Genomic_DNA"/>
</dbReference>
<sequence length="145" mass="15916">MGNMDAAALLDLLEDYYQMMAVKPAELGKLYREGSRLNFEGQKSRGKEEILAQLTSHPFARCKHSITTVDSNASDNDGGLLVFVNGVLDFVQQDGEGHALNFSQTLQLMPTPEEDFYILTDIFNAAAPPQSQVMEGVHVATAIHT</sequence>
<dbReference type="AlphaFoldDB" id="A0ABD3JNE4"/>
<dbReference type="GO" id="GO:0006913">
    <property type="term" value="P:nucleocytoplasmic transport"/>
    <property type="evidence" value="ECO:0007669"/>
    <property type="project" value="UniProtKB-UniRule"/>
</dbReference>
<evidence type="ECO:0000313" key="4">
    <source>
        <dbReference type="Proteomes" id="UP001634007"/>
    </source>
</evidence>
<dbReference type="CDD" id="cd00780">
    <property type="entry name" value="NTF2"/>
    <property type="match status" value="1"/>
</dbReference>
<evidence type="ECO:0000259" key="2">
    <source>
        <dbReference type="PROSITE" id="PS50177"/>
    </source>
</evidence>
<gene>
    <name evidence="3" type="ORF">ACJRO7_033199</name>
</gene>
<keyword evidence="1" id="KW-0653">Protein transport</keyword>
<dbReference type="GO" id="GO:0051028">
    <property type="term" value="P:mRNA transport"/>
    <property type="evidence" value="ECO:0007669"/>
    <property type="project" value="UniProtKB-UniRule"/>
</dbReference>
<dbReference type="SUPFAM" id="SSF54427">
    <property type="entry name" value="NTF2-like"/>
    <property type="match status" value="1"/>
</dbReference>
<dbReference type="PANTHER" id="PTHR12612">
    <property type="entry name" value="NUCLEAR TRANSPORT FACTOR 2"/>
    <property type="match status" value="1"/>
</dbReference>
<keyword evidence="1" id="KW-0813">Transport</keyword>
<reference evidence="3 4" key="1">
    <citation type="submission" date="2024-11" db="EMBL/GenBank/DDBJ databases">
        <title>Chromosome-level genome assembly of Eucalyptus globulus Labill. provides insights into its genome evolution.</title>
        <authorList>
            <person name="Li X."/>
        </authorList>
    </citation>
    <scope>NUCLEOTIDE SEQUENCE [LARGE SCALE GENOMIC DNA]</scope>
    <source>
        <strain evidence="3">CL2024</strain>
        <tissue evidence="3">Fresh tender leaves</tissue>
    </source>
</reference>
<dbReference type="Pfam" id="PF02136">
    <property type="entry name" value="NTF2"/>
    <property type="match status" value="1"/>
</dbReference>
<organism evidence="3 4">
    <name type="scientific">Eucalyptus globulus</name>
    <name type="common">Tasmanian blue gum</name>
    <dbReference type="NCBI Taxonomy" id="34317"/>
    <lineage>
        <taxon>Eukaryota</taxon>
        <taxon>Viridiplantae</taxon>
        <taxon>Streptophyta</taxon>
        <taxon>Embryophyta</taxon>
        <taxon>Tracheophyta</taxon>
        <taxon>Spermatophyta</taxon>
        <taxon>Magnoliopsida</taxon>
        <taxon>eudicotyledons</taxon>
        <taxon>Gunneridae</taxon>
        <taxon>Pentapetalae</taxon>
        <taxon>rosids</taxon>
        <taxon>malvids</taxon>
        <taxon>Myrtales</taxon>
        <taxon>Myrtaceae</taxon>
        <taxon>Myrtoideae</taxon>
        <taxon>Eucalypteae</taxon>
        <taxon>Eucalyptus</taxon>
    </lineage>
</organism>
<feature type="domain" description="NTF2" evidence="2">
    <location>
        <begin position="8"/>
        <end position="125"/>
    </location>
</feature>
<keyword evidence="4" id="KW-1185">Reference proteome</keyword>